<proteinExistence type="predicted"/>
<keyword evidence="2" id="KW-0812">Transmembrane</keyword>
<evidence type="ECO:0000256" key="1">
    <source>
        <dbReference type="SAM" id="MobiDB-lite"/>
    </source>
</evidence>
<sequence>MGSELGITAETKPEARLNGLGIFYLTLAAVWTVTLFGGMYYLWTKRKTQILRIRGLPISFAGILLMHVYWLCVVTGYVYAPLMAEVIEYWIMGLWLPLGIAMFHASNTRFLYVANAQKKYAKRTAEPYRIFTRRPGRISLRESVKVWWQQLDYSNKTLATVAVGMSLHVTLTVFMFLISRKFHDSFGIDGTEVTGTPAERKAAQGRGWEWWPSVFWQLFWAWVVAPVILFRARKVHDTQGWRLQTIGCCLSGLHAAPMWLIALYAPGMEPVNNYFIPPMWIAVSIMCLEIFTVFIPIWEVRKARNLSQETLESIARWESRQRFGGGAGGKDAKSMHSEISGTTWASRMSRAASSVGSGSGGSILTMDALEHTLEKNPEPLQEFSALKDFSGENVAFLMRVRDWKLAHNISTAKNLGGSSSSSGSDDEKSPATPTRVTSREMFEGALHIYLDFISASCAEFQINLSSPDFRKLEAVFEDAARLVINEESSKYDPATPFADSPRSAADNAAAVIRYAGAIPDGFDENVFADAEISIKYLILTNTWPKYIRQRRSFDATSNAETV</sequence>
<dbReference type="Gene3D" id="1.10.167.10">
    <property type="entry name" value="Regulator of G-protein Signalling 4, domain 2"/>
    <property type="match status" value="1"/>
</dbReference>
<gene>
    <name evidence="3" type="ORF">LEL_06212</name>
</gene>
<evidence type="ECO:0000313" key="4">
    <source>
        <dbReference type="Proteomes" id="UP000076881"/>
    </source>
</evidence>
<dbReference type="AlphaFoldDB" id="A0A162KL13"/>
<dbReference type="OrthoDB" id="5313079at2759"/>
<keyword evidence="4" id="KW-1185">Reference proteome</keyword>
<feature type="transmembrane region" description="Helical" evidence="2">
    <location>
        <begin position="279"/>
        <end position="298"/>
    </location>
</feature>
<feature type="transmembrane region" description="Helical" evidence="2">
    <location>
        <begin position="86"/>
        <end position="105"/>
    </location>
</feature>
<protein>
    <submittedName>
        <fullName evidence="3">Regulator of G protein signaling superfamily</fullName>
    </submittedName>
</protein>
<dbReference type="EMBL" id="AZHF01000004">
    <property type="protein sequence ID" value="OAA76528.1"/>
    <property type="molecule type" value="Genomic_DNA"/>
</dbReference>
<organism evidence="3 4">
    <name type="scientific">Akanthomyces lecanii RCEF 1005</name>
    <dbReference type="NCBI Taxonomy" id="1081108"/>
    <lineage>
        <taxon>Eukaryota</taxon>
        <taxon>Fungi</taxon>
        <taxon>Dikarya</taxon>
        <taxon>Ascomycota</taxon>
        <taxon>Pezizomycotina</taxon>
        <taxon>Sordariomycetes</taxon>
        <taxon>Hypocreomycetidae</taxon>
        <taxon>Hypocreales</taxon>
        <taxon>Cordycipitaceae</taxon>
        <taxon>Akanthomyces</taxon>
        <taxon>Cordyceps confragosa</taxon>
    </lineage>
</organism>
<feature type="transmembrane region" description="Helical" evidence="2">
    <location>
        <begin position="22"/>
        <end position="43"/>
    </location>
</feature>
<dbReference type="InterPro" id="IPR044926">
    <property type="entry name" value="RGS_subdomain_2"/>
</dbReference>
<dbReference type="SUPFAM" id="SSF48097">
    <property type="entry name" value="Regulator of G-protein signaling, RGS"/>
    <property type="match status" value="1"/>
</dbReference>
<dbReference type="Proteomes" id="UP000076881">
    <property type="component" value="Unassembled WGS sequence"/>
</dbReference>
<keyword evidence="2" id="KW-0472">Membrane</keyword>
<feature type="region of interest" description="Disordered" evidence="1">
    <location>
        <begin position="414"/>
        <end position="437"/>
    </location>
</feature>
<feature type="transmembrane region" description="Helical" evidence="2">
    <location>
        <begin position="158"/>
        <end position="178"/>
    </location>
</feature>
<feature type="transmembrane region" description="Helical" evidence="2">
    <location>
        <begin position="244"/>
        <end position="267"/>
    </location>
</feature>
<comment type="caution">
    <text evidence="3">The sequence shown here is derived from an EMBL/GenBank/DDBJ whole genome shotgun (WGS) entry which is preliminary data.</text>
</comment>
<dbReference type="InterPro" id="IPR036305">
    <property type="entry name" value="RGS_sf"/>
</dbReference>
<feature type="transmembrane region" description="Helical" evidence="2">
    <location>
        <begin position="55"/>
        <end position="80"/>
    </location>
</feature>
<keyword evidence="2" id="KW-1133">Transmembrane helix</keyword>
<dbReference type="STRING" id="1081108.A0A162KL13"/>
<name>A0A162KL13_CORDF</name>
<evidence type="ECO:0000313" key="3">
    <source>
        <dbReference type="EMBL" id="OAA76528.1"/>
    </source>
</evidence>
<accession>A0A162KL13</accession>
<reference evidence="3 4" key="1">
    <citation type="journal article" date="2016" name="Genome Biol. Evol.">
        <title>Divergent and convergent evolution of fungal pathogenicity.</title>
        <authorList>
            <person name="Shang Y."/>
            <person name="Xiao G."/>
            <person name="Zheng P."/>
            <person name="Cen K."/>
            <person name="Zhan S."/>
            <person name="Wang C."/>
        </authorList>
    </citation>
    <scope>NUCLEOTIDE SEQUENCE [LARGE SCALE GENOMIC DNA]</scope>
    <source>
        <strain evidence="3 4">RCEF 1005</strain>
    </source>
</reference>
<feature type="transmembrane region" description="Helical" evidence="2">
    <location>
        <begin position="214"/>
        <end position="232"/>
    </location>
</feature>
<evidence type="ECO:0000256" key="2">
    <source>
        <dbReference type="SAM" id="Phobius"/>
    </source>
</evidence>